<dbReference type="VEuPathDB" id="FungiDB:BO78DRAFT_408736"/>
<protein>
    <submittedName>
        <fullName evidence="2">Uncharacterized protein</fullName>
    </submittedName>
</protein>
<dbReference type="AlphaFoldDB" id="A0A319FE63"/>
<dbReference type="OrthoDB" id="4381212at2759"/>
<dbReference type="Proteomes" id="UP000248423">
    <property type="component" value="Unassembled WGS sequence"/>
</dbReference>
<evidence type="ECO:0000313" key="3">
    <source>
        <dbReference type="Proteomes" id="UP000248423"/>
    </source>
</evidence>
<evidence type="ECO:0000313" key="2">
    <source>
        <dbReference type="EMBL" id="PYI04843.1"/>
    </source>
</evidence>
<dbReference type="EMBL" id="KZ826364">
    <property type="protein sequence ID" value="PYI04843.1"/>
    <property type="molecule type" value="Genomic_DNA"/>
</dbReference>
<evidence type="ECO:0000256" key="1">
    <source>
        <dbReference type="SAM" id="MobiDB-lite"/>
    </source>
</evidence>
<feature type="region of interest" description="Disordered" evidence="1">
    <location>
        <begin position="1"/>
        <end position="53"/>
    </location>
</feature>
<proteinExistence type="predicted"/>
<keyword evidence="3" id="KW-1185">Reference proteome</keyword>
<reference evidence="2 3" key="1">
    <citation type="submission" date="2018-02" db="EMBL/GenBank/DDBJ databases">
        <title>The genomes of Aspergillus section Nigri reveals drivers in fungal speciation.</title>
        <authorList>
            <consortium name="DOE Joint Genome Institute"/>
            <person name="Vesth T.C."/>
            <person name="Nybo J."/>
            <person name="Theobald S."/>
            <person name="Brandl J."/>
            <person name="Frisvad J.C."/>
            <person name="Nielsen K.F."/>
            <person name="Lyhne E.K."/>
            <person name="Kogle M.E."/>
            <person name="Kuo A."/>
            <person name="Riley R."/>
            <person name="Clum A."/>
            <person name="Nolan M."/>
            <person name="Lipzen A."/>
            <person name="Salamov A."/>
            <person name="Henrissat B."/>
            <person name="Wiebenga A."/>
            <person name="De vries R.P."/>
            <person name="Grigoriev I.V."/>
            <person name="Mortensen U.H."/>
            <person name="Andersen M.R."/>
            <person name="Baker S.E."/>
        </authorList>
    </citation>
    <scope>NUCLEOTIDE SEQUENCE [LARGE SCALE GENOMIC DNA]</scope>
    <source>
        <strain evidence="2 3">CBS 121057</strain>
    </source>
</reference>
<name>A0A319FE63_ASPSB</name>
<sequence>MANNWRKREALVASTHQELLPPPPPPNQGESIPPSEGGVSPERAIAPTHASSNFKLDQPDAVCPGCGSQPVALRCPWPIARQPRALSSQLAAASFC</sequence>
<feature type="compositionally biased region" description="Basic and acidic residues" evidence="1">
    <location>
        <begin position="1"/>
        <end position="10"/>
    </location>
</feature>
<organism evidence="2 3">
    <name type="scientific">Aspergillus sclerotiicarbonarius (strain CBS 121057 / IBT 28362)</name>
    <dbReference type="NCBI Taxonomy" id="1448318"/>
    <lineage>
        <taxon>Eukaryota</taxon>
        <taxon>Fungi</taxon>
        <taxon>Dikarya</taxon>
        <taxon>Ascomycota</taxon>
        <taxon>Pezizomycotina</taxon>
        <taxon>Eurotiomycetes</taxon>
        <taxon>Eurotiomycetidae</taxon>
        <taxon>Eurotiales</taxon>
        <taxon>Aspergillaceae</taxon>
        <taxon>Aspergillus</taxon>
        <taxon>Aspergillus subgen. Circumdati</taxon>
    </lineage>
</organism>
<accession>A0A319FE63</accession>
<gene>
    <name evidence="2" type="ORF">BO78DRAFT_408736</name>
</gene>